<organism evidence="10 11">
    <name type="scientific">Desulfosporosinus lacus DSM 15449</name>
    <dbReference type="NCBI Taxonomy" id="1121420"/>
    <lineage>
        <taxon>Bacteria</taxon>
        <taxon>Bacillati</taxon>
        <taxon>Bacillota</taxon>
        <taxon>Clostridia</taxon>
        <taxon>Eubacteriales</taxon>
        <taxon>Desulfitobacteriaceae</taxon>
        <taxon>Desulfosporosinus</taxon>
    </lineage>
</organism>
<feature type="transmembrane region" description="Helical" evidence="8">
    <location>
        <begin position="374"/>
        <end position="392"/>
    </location>
</feature>
<keyword evidence="7 8" id="KW-0472">Membrane</keyword>
<evidence type="ECO:0000256" key="3">
    <source>
        <dbReference type="ARBA" id="ARBA00022448"/>
    </source>
</evidence>
<evidence type="ECO:0000256" key="8">
    <source>
        <dbReference type="RuleBase" id="RU365088"/>
    </source>
</evidence>
<evidence type="ECO:0000256" key="1">
    <source>
        <dbReference type="ARBA" id="ARBA00004651"/>
    </source>
</evidence>
<dbReference type="PANTHER" id="PTHR23502:SF132">
    <property type="entry name" value="POLYAMINE TRANSPORTER 2-RELATED"/>
    <property type="match status" value="1"/>
</dbReference>
<feature type="domain" description="Major facilitator superfamily (MFS) profile" evidence="9">
    <location>
        <begin position="21"/>
        <end position="396"/>
    </location>
</feature>
<keyword evidence="11" id="KW-1185">Reference proteome</keyword>
<keyword evidence="3 8" id="KW-0813">Transport</keyword>
<reference evidence="11" key="1">
    <citation type="submission" date="2016-11" db="EMBL/GenBank/DDBJ databases">
        <authorList>
            <person name="Varghese N."/>
            <person name="Submissions S."/>
        </authorList>
    </citation>
    <scope>NUCLEOTIDE SEQUENCE [LARGE SCALE GENOMIC DNA]</scope>
    <source>
        <strain evidence="11">DSM 15449</strain>
    </source>
</reference>
<dbReference type="CDD" id="cd17320">
    <property type="entry name" value="MFS_MdfA_MDR_like"/>
    <property type="match status" value="1"/>
</dbReference>
<feature type="transmembrane region" description="Helical" evidence="8">
    <location>
        <begin position="87"/>
        <end position="106"/>
    </location>
</feature>
<dbReference type="Proteomes" id="UP000183954">
    <property type="component" value="Unassembled WGS sequence"/>
</dbReference>
<keyword evidence="6 8" id="KW-1133">Transmembrane helix</keyword>
<evidence type="ECO:0000256" key="5">
    <source>
        <dbReference type="ARBA" id="ARBA00022692"/>
    </source>
</evidence>
<dbReference type="GO" id="GO:0005886">
    <property type="term" value="C:plasma membrane"/>
    <property type="evidence" value="ECO:0007669"/>
    <property type="project" value="UniProtKB-SubCell"/>
</dbReference>
<feature type="transmembrane region" description="Helical" evidence="8">
    <location>
        <begin position="286"/>
        <end position="306"/>
    </location>
</feature>
<name>A0A1M5ZVT3_9FIRM</name>
<dbReference type="GO" id="GO:0042910">
    <property type="term" value="F:xenobiotic transmembrane transporter activity"/>
    <property type="evidence" value="ECO:0007669"/>
    <property type="project" value="InterPro"/>
</dbReference>
<evidence type="ECO:0000313" key="11">
    <source>
        <dbReference type="Proteomes" id="UP000183954"/>
    </source>
</evidence>
<feature type="transmembrane region" description="Helical" evidence="8">
    <location>
        <begin position="21"/>
        <end position="40"/>
    </location>
</feature>
<dbReference type="OrthoDB" id="9800416at2"/>
<comment type="caution">
    <text evidence="8">Lacks conserved residue(s) required for the propagation of feature annotation.</text>
</comment>
<feature type="transmembrane region" description="Helical" evidence="8">
    <location>
        <begin position="344"/>
        <end position="368"/>
    </location>
</feature>
<evidence type="ECO:0000313" key="10">
    <source>
        <dbReference type="EMBL" id="SHI28139.1"/>
    </source>
</evidence>
<evidence type="ECO:0000259" key="9">
    <source>
        <dbReference type="PROSITE" id="PS50850"/>
    </source>
</evidence>
<comment type="similarity">
    <text evidence="2 8">Belongs to the major facilitator superfamily. Bcr/CmlA family.</text>
</comment>
<feature type="transmembrane region" description="Helical" evidence="8">
    <location>
        <begin position="145"/>
        <end position="167"/>
    </location>
</feature>
<accession>A0A1M5ZVT3</accession>
<dbReference type="PROSITE" id="PS50850">
    <property type="entry name" value="MFS"/>
    <property type="match status" value="1"/>
</dbReference>
<dbReference type="InterPro" id="IPR004812">
    <property type="entry name" value="Efflux_drug-R_Bcr/CmlA"/>
</dbReference>
<evidence type="ECO:0000256" key="2">
    <source>
        <dbReference type="ARBA" id="ARBA00006236"/>
    </source>
</evidence>
<feature type="transmembrane region" description="Helical" evidence="8">
    <location>
        <begin position="112"/>
        <end position="133"/>
    </location>
</feature>
<dbReference type="InterPro" id="IPR020846">
    <property type="entry name" value="MFS_dom"/>
</dbReference>
<dbReference type="NCBIfam" id="TIGR00710">
    <property type="entry name" value="efflux_Bcr_CflA"/>
    <property type="match status" value="1"/>
</dbReference>
<evidence type="ECO:0000256" key="4">
    <source>
        <dbReference type="ARBA" id="ARBA00022475"/>
    </source>
</evidence>
<feature type="transmembrane region" description="Helical" evidence="8">
    <location>
        <begin position="257"/>
        <end position="277"/>
    </location>
</feature>
<dbReference type="PANTHER" id="PTHR23502">
    <property type="entry name" value="MAJOR FACILITATOR SUPERFAMILY"/>
    <property type="match status" value="1"/>
</dbReference>
<protein>
    <recommendedName>
        <fullName evidence="8">Bcr/CflA family efflux transporter</fullName>
    </recommendedName>
</protein>
<proteinExistence type="inferred from homology"/>
<feature type="transmembrane region" description="Helical" evidence="8">
    <location>
        <begin position="52"/>
        <end position="75"/>
    </location>
</feature>
<keyword evidence="5 8" id="KW-0812">Transmembrane</keyword>
<feature type="transmembrane region" description="Helical" evidence="8">
    <location>
        <begin position="173"/>
        <end position="194"/>
    </location>
</feature>
<dbReference type="STRING" id="1121420.SAMN02746098_03728"/>
<dbReference type="RefSeq" id="WP_073031209.1">
    <property type="nucleotide sequence ID" value="NZ_FQXJ01000015.1"/>
</dbReference>
<feature type="transmembrane region" description="Helical" evidence="8">
    <location>
        <begin position="215"/>
        <end position="237"/>
    </location>
</feature>
<dbReference type="InterPro" id="IPR036259">
    <property type="entry name" value="MFS_trans_sf"/>
</dbReference>
<dbReference type="SUPFAM" id="SSF103473">
    <property type="entry name" value="MFS general substrate transporter"/>
    <property type="match status" value="1"/>
</dbReference>
<keyword evidence="4 8" id="KW-1003">Cell membrane</keyword>
<dbReference type="Pfam" id="PF07690">
    <property type="entry name" value="MFS_1"/>
    <property type="match status" value="1"/>
</dbReference>
<dbReference type="AlphaFoldDB" id="A0A1M5ZVT3"/>
<dbReference type="InterPro" id="IPR011701">
    <property type="entry name" value="MFS"/>
</dbReference>
<sequence length="409" mass="44479">MKTNIVEVNQKSQKYLGEKGLIVLIAFLSAFIPLSTDLYLPALPRMAENFNAAPSLINLTLILFFIFYAAGSLFWGPLSDKYGRKRILLIGLAIYTLSSALCAISGNVYQLIWFRIIQAIASGAATAVAQAMVKDCYSGRKRVSVLAIVTSMTMVAPIVAPVVGALILRFTSWRGVFMVLAIMGLLVTLAVIALEETIDQRSNGSILQSLGSLGVVAKNPGFMTLLLTFSLMAIPMMSFISSSSYIYVNQFGLSEQVYSYFFAANAFFMVIGPLLYMKISRLVKPVWLITASFVIACISGAFISTIGIHGPWLFTLALIPATLAGSITRPPSANLMMEQQRGDTGAVVSLMTFAFTVFGSIGMIIISLDWENRVLVMGLMYIVFAAASLAVWNRISKKSFVQHVLNKAG</sequence>
<evidence type="ECO:0000256" key="6">
    <source>
        <dbReference type="ARBA" id="ARBA00022989"/>
    </source>
</evidence>
<comment type="subcellular location">
    <subcellularLocation>
        <location evidence="1 8">Cell membrane</location>
        <topology evidence="1 8">Multi-pass membrane protein</topology>
    </subcellularLocation>
</comment>
<dbReference type="GO" id="GO:1990961">
    <property type="term" value="P:xenobiotic detoxification by transmembrane export across the plasma membrane"/>
    <property type="evidence" value="ECO:0007669"/>
    <property type="project" value="InterPro"/>
</dbReference>
<gene>
    <name evidence="10" type="ORF">SAMN02746098_03728</name>
</gene>
<dbReference type="Gene3D" id="1.20.1720.10">
    <property type="entry name" value="Multidrug resistance protein D"/>
    <property type="match status" value="1"/>
</dbReference>
<evidence type="ECO:0000256" key="7">
    <source>
        <dbReference type="ARBA" id="ARBA00023136"/>
    </source>
</evidence>
<dbReference type="EMBL" id="FQXJ01000015">
    <property type="protein sequence ID" value="SHI28139.1"/>
    <property type="molecule type" value="Genomic_DNA"/>
</dbReference>